<dbReference type="InterPro" id="IPR000863">
    <property type="entry name" value="Sulfotransferase_dom"/>
</dbReference>
<dbReference type="SUPFAM" id="SSF52540">
    <property type="entry name" value="P-loop containing nucleoside triphosphate hydrolases"/>
    <property type="match status" value="1"/>
</dbReference>
<dbReference type="PANTHER" id="PTHR45964:SF5">
    <property type="entry name" value="WSCD FAMILY MEMBER CG9164"/>
    <property type="match status" value="1"/>
</dbReference>
<accession>A0ABN7RGX9</accession>
<keyword evidence="2" id="KW-0808">Transferase</keyword>
<dbReference type="EC" id="2.8.2.-" evidence="2"/>
<dbReference type="Gene3D" id="3.40.50.300">
    <property type="entry name" value="P-loop containing nucleotide triphosphate hydrolases"/>
    <property type="match status" value="1"/>
</dbReference>
<reference evidence="4 5" key="1">
    <citation type="submission" date="2021-04" db="EMBL/GenBank/DDBJ databases">
        <authorList>
            <person name="Bliznina A."/>
        </authorList>
    </citation>
    <scope>NUCLEOTIDE SEQUENCE [LARGE SCALE GENOMIC DNA]</scope>
</reference>
<gene>
    <name evidence="4" type="ORF">OKIOD_LOCUS197</name>
</gene>
<dbReference type="InterPro" id="IPR051589">
    <property type="entry name" value="Sialate-O-sulfotransferase"/>
</dbReference>
<organism evidence="4 5">
    <name type="scientific">Oikopleura dioica</name>
    <name type="common">Tunicate</name>
    <dbReference type="NCBI Taxonomy" id="34765"/>
    <lineage>
        <taxon>Eukaryota</taxon>
        <taxon>Metazoa</taxon>
        <taxon>Chordata</taxon>
        <taxon>Tunicata</taxon>
        <taxon>Appendicularia</taxon>
        <taxon>Copelata</taxon>
        <taxon>Oikopleuridae</taxon>
        <taxon>Oikopleura</taxon>
    </lineage>
</organism>
<protein>
    <recommendedName>
        <fullName evidence="2">Sulfotransferase</fullName>
        <ecNumber evidence="2">2.8.2.-</ecNumber>
    </recommendedName>
</protein>
<proteinExistence type="inferred from homology"/>
<comment type="similarity">
    <text evidence="1">Belongs to the WSCD family.</text>
</comment>
<evidence type="ECO:0000256" key="1">
    <source>
        <dbReference type="ARBA" id="ARBA00010236"/>
    </source>
</evidence>
<dbReference type="InterPro" id="IPR027417">
    <property type="entry name" value="P-loop_NTPase"/>
</dbReference>
<keyword evidence="5" id="KW-1185">Reference proteome</keyword>
<name>A0ABN7RGX9_OIKDI</name>
<sequence>MKENRFDLIFNTHQNWKDTRYIQHTYNYFGLDFSTYNDTEKVDLIGPKEDFQREISEQFLKFDNIDCVMLKQPFGIIDWVSPPSDYNFLKNLTSHIVEYYPEAEIIEEQEISDFAKSRLTDAYFDTQLSLLSQELAFTSDFFFYSNPSTWSANVVLERLAADKFGEEMILDFEMPDEDNCDLGTRLGRKDEFDVFPLVSFAGSGNTWTRMLLEKSTGIYTGSIYNDKSLYEDGLFGEYTDPTDGTTLFQKAHNIDDKNISSAKGYLFLIRNPFDAVIAEFKRRKGKGHTSSVSESVFKEDDWIKQGTQFLGWWHNLMLKIISKKKENKVPMHIFFYEDLKINATREMAKILDFVESQKYYAVPDRERRLQCLEKSLKETEKFHRPKAPPSFEYFSNAMIEKGNQLINEVYDLFEDNELPKFEKKRYLRTKTLEE</sequence>
<dbReference type="PANTHER" id="PTHR45964">
    <property type="entry name" value="WSCD FAMILY MEMBER CG9164"/>
    <property type="match status" value="1"/>
</dbReference>
<dbReference type="Pfam" id="PF00685">
    <property type="entry name" value="Sulfotransfer_1"/>
    <property type="match status" value="1"/>
</dbReference>
<comment type="similarity">
    <text evidence="2">Belongs to the sulfotransferase 1 family.</text>
</comment>
<dbReference type="EMBL" id="OU015568">
    <property type="protein sequence ID" value="CAG5077146.1"/>
    <property type="molecule type" value="Genomic_DNA"/>
</dbReference>
<evidence type="ECO:0000256" key="2">
    <source>
        <dbReference type="RuleBase" id="RU361155"/>
    </source>
</evidence>
<evidence type="ECO:0000313" key="5">
    <source>
        <dbReference type="Proteomes" id="UP001158576"/>
    </source>
</evidence>
<feature type="domain" description="Sulfotransferase" evidence="3">
    <location>
        <begin position="265"/>
        <end position="357"/>
    </location>
</feature>
<evidence type="ECO:0000313" key="4">
    <source>
        <dbReference type="EMBL" id="CAG5077146.1"/>
    </source>
</evidence>
<dbReference type="Proteomes" id="UP001158576">
    <property type="component" value="Chromosome PAR"/>
</dbReference>
<evidence type="ECO:0000259" key="3">
    <source>
        <dbReference type="Pfam" id="PF00685"/>
    </source>
</evidence>